<reference evidence="1" key="2">
    <citation type="journal article" date="2021" name="PeerJ">
        <title>Extensive microbial diversity within the chicken gut microbiome revealed by metagenomics and culture.</title>
        <authorList>
            <person name="Gilroy R."/>
            <person name="Ravi A."/>
            <person name="Getino M."/>
            <person name="Pursley I."/>
            <person name="Horton D.L."/>
            <person name="Alikhan N.F."/>
            <person name="Baker D."/>
            <person name="Gharbi K."/>
            <person name="Hall N."/>
            <person name="Watson M."/>
            <person name="Adriaenssens E.M."/>
            <person name="Foster-Nyarko E."/>
            <person name="Jarju S."/>
            <person name="Secka A."/>
            <person name="Antonio M."/>
            <person name="Oren A."/>
            <person name="Chaudhuri R.R."/>
            <person name="La Ragione R."/>
            <person name="Hildebrand F."/>
            <person name="Pallen M.J."/>
        </authorList>
    </citation>
    <scope>NUCLEOTIDE SEQUENCE</scope>
    <source>
        <strain evidence="1">ChiSjej6B24-2974</strain>
    </source>
</reference>
<organism evidence="1 2">
    <name type="scientific">Candidatus Pullichristensenella stercorigallinarum</name>
    <dbReference type="NCBI Taxonomy" id="2840909"/>
    <lineage>
        <taxon>Bacteria</taxon>
        <taxon>Bacillati</taxon>
        <taxon>Bacillota</taxon>
        <taxon>Clostridia</taxon>
        <taxon>Candidatus Pullichristensenella</taxon>
    </lineage>
</organism>
<dbReference type="Pfam" id="PF01663">
    <property type="entry name" value="Phosphodiest"/>
    <property type="match status" value="1"/>
</dbReference>
<dbReference type="PANTHER" id="PTHR10151">
    <property type="entry name" value="ECTONUCLEOTIDE PYROPHOSPHATASE/PHOSPHODIESTERASE"/>
    <property type="match status" value="1"/>
</dbReference>
<protein>
    <submittedName>
        <fullName evidence="1">Alkaline phosphatase family protein</fullName>
    </submittedName>
</protein>
<dbReference type="GO" id="GO:0016787">
    <property type="term" value="F:hydrolase activity"/>
    <property type="evidence" value="ECO:0007669"/>
    <property type="project" value="UniProtKB-ARBA"/>
</dbReference>
<evidence type="ECO:0000313" key="1">
    <source>
        <dbReference type="EMBL" id="HIQ82472.1"/>
    </source>
</evidence>
<dbReference type="Proteomes" id="UP000824260">
    <property type="component" value="Unassembled WGS sequence"/>
</dbReference>
<dbReference type="InterPro" id="IPR017850">
    <property type="entry name" value="Alkaline_phosphatase_core_sf"/>
</dbReference>
<reference evidence="1" key="1">
    <citation type="submission" date="2020-10" db="EMBL/GenBank/DDBJ databases">
        <authorList>
            <person name="Gilroy R."/>
        </authorList>
    </citation>
    <scope>NUCLEOTIDE SEQUENCE</scope>
    <source>
        <strain evidence="1">ChiSjej6B24-2974</strain>
    </source>
</reference>
<dbReference type="InterPro" id="IPR002591">
    <property type="entry name" value="Phosphodiest/P_Trfase"/>
</dbReference>
<dbReference type="PANTHER" id="PTHR10151:SF120">
    <property type="entry name" value="BIS(5'-ADENOSYL)-TRIPHOSPHATASE"/>
    <property type="match status" value="1"/>
</dbReference>
<dbReference type="AlphaFoldDB" id="A0A9D0ZLM6"/>
<comment type="caution">
    <text evidence="1">The sequence shown here is derived from an EMBL/GenBank/DDBJ whole genome shotgun (WGS) entry which is preliminary data.</text>
</comment>
<dbReference type="EMBL" id="DVFZ01000051">
    <property type="protein sequence ID" value="HIQ82472.1"/>
    <property type="molecule type" value="Genomic_DNA"/>
</dbReference>
<proteinExistence type="predicted"/>
<gene>
    <name evidence="1" type="ORF">IAA52_05160</name>
</gene>
<sequence length="378" mass="41973">MNIVYPDYERSILSTLSALTGYFGAPLDYPPLPELKPYLDTKPLHVMLLLLDGMGGWPLKNALPESSYLRAHEIATVTSIFPPTTAAATTAYYCGKSALESGWLGWHLHMKEYAADIIAFKRSTYYTEKSVDGPFPAGELIPYQTVFERMKGVCDTHVLYAFDSYSEHGADFRHRVSSFAEVTNTLRMISRGDKPSFTIAYWNQPDAKMHKYGEGSPEVMAEFKSLDAQLAALRPRFKDTLLVITADHGMVNTTEAVDIAKIPALLEPLVLPPSIEPRASAFYVKHHRRAAFEAAFHEYCGGDFLLLSREEVLSSGLFGRGEPHPKFDDFIGDYLGVATGTRYFAFTLPGAKPGDRLIGQHAGLTENEMLVSVLADRT</sequence>
<dbReference type="Gene3D" id="3.40.720.10">
    <property type="entry name" value="Alkaline Phosphatase, subunit A"/>
    <property type="match status" value="1"/>
</dbReference>
<dbReference type="SUPFAM" id="SSF53649">
    <property type="entry name" value="Alkaline phosphatase-like"/>
    <property type="match status" value="1"/>
</dbReference>
<accession>A0A9D0ZLM6</accession>
<evidence type="ECO:0000313" key="2">
    <source>
        <dbReference type="Proteomes" id="UP000824260"/>
    </source>
</evidence>
<name>A0A9D0ZLM6_9FIRM</name>